<proteinExistence type="predicted"/>
<name>A0A9W9TG53_PENCI</name>
<reference evidence="2" key="1">
    <citation type="submission" date="2022-11" db="EMBL/GenBank/DDBJ databases">
        <authorList>
            <person name="Petersen C."/>
        </authorList>
    </citation>
    <scope>NUCLEOTIDE SEQUENCE</scope>
    <source>
        <strain evidence="2">IBT 23319</strain>
    </source>
</reference>
<dbReference type="EMBL" id="JAPQKT010000009">
    <property type="protein sequence ID" value="KAJ5221612.1"/>
    <property type="molecule type" value="Genomic_DNA"/>
</dbReference>
<gene>
    <name evidence="2" type="ORF">N7469_010499</name>
</gene>
<protein>
    <submittedName>
        <fullName evidence="2">AMP-binding enzyme</fullName>
    </submittedName>
</protein>
<keyword evidence="3" id="KW-1185">Reference proteome</keyword>
<reference evidence="2" key="2">
    <citation type="journal article" date="2023" name="IMA Fungus">
        <title>Comparative genomic study of the Penicillium genus elucidates a diverse pangenome and 15 lateral gene transfer events.</title>
        <authorList>
            <person name="Petersen C."/>
            <person name="Sorensen T."/>
            <person name="Nielsen M.R."/>
            <person name="Sondergaard T.E."/>
            <person name="Sorensen J.L."/>
            <person name="Fitzpatrick D.A."/>
            <person name="Frisvad J.C."/>
            <person name="Nielsen K.L."/>
        </authorList>
    </citation>
    <scope>NUCLEOTIDE SEQUENCE</scope>
    <source>
        <strain evidence="2">IBT 23319</strain>
    </source>
</reference>
<keyword evidence="1" id="KW-0732">Signal</keyword>
<evidence type="ECO:0000256" key="1">
    <source>
        <dbReference type="SAM" id="SignalP"/>
    </source>
</evidence>
<comment type="caution">
    <text evidence="2">The sequence shown here is derived from an EMBL/GenBank/DDBJ whole genome shotgun (WGS) entry which is preliminary data.</text>
</comment>
<dbReference type="Proteomes" id="UP001147733">
    <property type="component" value="Unassembled WGS sequence"/>
</dbReference>
<evidence type="ECO:0000313" key="2">
    <source>
        <dbReference type="EMBL" id="KAJ5221612.1"/>
    </source>
</evidence>
<evidence type="ECO:0000313" key="3">
    <source>
        <dbReference type="Proteomes" id="UP001147733"/>
    </source>
</evidence>
<dbReference type="RefSeq" id="XP_056496535.1">
    <property type="nucleotide sequence ID" value="XM_056649404.1"/>
</dbReference>
<feature type="signal peptide" evidence="1">
    <location>
        <begin position="1"/>
        <end position="16"/>
    </location>
</feature>
<dbReference type="AlphaFoldDB" id="A0A9W9TG53"/>
<accession>A0A9W9TG53</accession>
<organism evidence="2 3">
    <name type="scientific">Penicillium citrinum</name>
    <dbReference type="NCBI Taxonomy" id="5077"/>
    <lineage>
        <taxon>Eukaryota</taxon>
        <taxon>Fungi</taxon>
        <taxon>Dikarya</taxon>
        <taxon>Ascomycota</taxon>
        <taxon>Pezizomycotina</taxon>
        <taxon>Eurotiomycetes</taxon>
        <taxon>Eurotiomycetidae</taxon>
        <taxon>Eurotiales</taxon>
        <taxon>Aspergillaceae</taxon>
        <taxon>Penicillium</taxon>
    </lineage>
</organism>
<dbReference type="GeneID" id="81388571"/>
<dbReference type="OrthoDB" id="429813at2759"/>
<feature type="chain" id="PRO_5040981709" evidence="1">
    <location>
        <begin position="17"/>
        <end position="75"/>
    </location>
</feature>
<sequence>MLLILGLTIFVDTVLAIGPSKPAASSIIQDAIRYRIMNADLLTAALIEEMCFGPGGLDALRHLDFVHYASGNNAL</sequence>